<evidence type="ECO:0000313" key="1">
    <source>
        <dbReference type="EMBL" id="KAI0046888.1"/>
    </source>
</evidence>
<keyword evidence="2" id="KW-1185">Reference proteome</keyword>
<protein>
    <submittedName>
        <fullName evidence="1">Uncharacterized protein</fullName>
    </submittedName>
</protein>
<reference evidence="1" key="1">
    <citation type="submission" date="2021-02" db="EMBL/GenBank/DDBJ databases">
        <authorList>
            <consortium name="DOE Joint Genome Institute"/>
            <person name="Ahrendt S."/>
            <person name="Looney B.P."/>
            <person name="Miyauchi S."/>
            <person name="Morin E."/>
            <person name="Drula E."/>
            <person name="Courty P.E."/>
            <person name="Chicoki N."/>
            <person name="Fauchery L."/>
            <person name="Kohler A."/>
            <person name="Kuo A."/>
            <person name="Labutti K."/>
            <person name="Pangilinan J."/>
            <person name="Lipzen A."/>
            <person name="Riley R."/>
            <person name="Andreopoulos W."/>
            <person name="He G."/>
            <person name="Johnson J."/>
            <person name="Barry K.W."/>
            <person name="Grigoriev I.V."/>
            <person name="Nagy L."/>
            <person name="Hibbett D."/>
            <person name="Henrissat B."/>
            <person name="Matheny P.B."/>
            <person name="Labbe J."/>
            <person name="Martin F."/>
        </authorList>
    </citation>
    <scope>NUCLEOTIDE SEQUENCE</scope>
    <source>
        <strain evidence="1">FP105234-sp</strain>
    </source>
</reference>
<proteinExistence type="predicted"/>
<evidence type="ECO:0000313" key="2">
    <source>
        <dbReference type="Proteomes" id="UP000814033"/>
    </source>
</evidence>
<organism evidence="1 2">
    <name type="scientific">Auriscalpium vulgare</name>
    <dbReference type="NCBI Taxonomy" id="40419"/>
    <lineage>
        <taxon>Eukaryota</taxon>
        <taxon>Fungi</taxon>
        <taxon>Dikarya</taxon>
        <taxon>Basidiomycota</taxon>
        <taxon>Agaricomycotina</taxon>
        <taxon>Agaricomycetes</taxon>
        <taxon>Russulales</taxon>
        <taxon>Auriscalpiaceae</taxon>
        <taxon>Auriscalpium</taxon>
    </lineage>
</organism>
<reference evidence="1" key="2">
    <citation type="journal article" date="2022" name="New Phytol.">
        <title>Evolutionary transition to the ectomycorrhizal habit in the genomes of a hyperdiverse lineage of mushroom-forming fungi.</title>
        <authorList>
            <person name="Looney B."/>
            <person name="Miyauchi S."/>
            <person name="Morin E."/>
            <person name="Drula E."/>
            <person name="Courty P.E."/>
            <person name="Kohler A."/>
            <person name="Kuo A."/>
            <person name="LaButti K."/>
            <person name="Pangilinan J."/>
            <person name="Lipzen A."/>
            <person name="Riley R."/>
            <person name="Andreopoulos W."/>
            <person name="He G."/>
            <person name="Johnson J."/>
            <person name="Nolan M."/>
            <person name="Tritt A."/>
            <person name="Barry K.W."/>
            <person name="Grigoriev I.V."/>
            <person name="Nagy L.G."/>
            <person name="Hibbett D."/>
            <person name="Henrissat B."/>
            <person name="Matheny P.B."/>
            <person name="Labbe J."/>
            <person name="Martin F.M."/>
        </authorList>
    </citation>
    <scope>NUCLEOTIDE SEQUENCE</scope>
    <source>
        <strain evidence="1">FP105234-sp</strain>
    </source>
</reference>
<gene>
    <name evidence="1" type="ORF">FA95DRAFT_1308105</name>
</gene>
<comment type="caution">
    <text evidence="1">The sequence shown here is derived from an EMBL/GenBank/DDBJ whole genome shotgun (WGS) entry which is preliminary data.</text>
</comment>
<dbReference type="EMBL" id="MU275915">
    <property type="protein sequence ID" value="KAI0046888.1"/>
    <property type="molecule type" value="Genomic_DNA"/>
</dbReference>
<accession>A0ACB8RS16</accession>
<sequence length="172" mass="18676">MTWLGGSALVDFIISTAMIYLLFMKRKAVHFRHSELRINRLIRLSVETGLATTATAMCDLIVFVAAINANYHAFFTLLMCKVYSNALMTTLNSREYNSQSAATTTVQLIDMTSQLNAARDTSTRDRSTAIVHVSSETEVFGATTALDGEKPRVLGAEGSQPSLASFGGVGKD</sequence>
<dbReference type="Proteomes" id="UP000814033">
    <property type="component" value="Unassembled WGS sequence"/>
</dbReference>
<name>A0ACB8RS16_9AGAM</name>